<evidence type="ECO:0000313" key="2">
    <source>
        <dbReference type="Proteomes" id="UP000003704"/>
    </source>
</evidence>
<comment type="caution">
    <text evidence="1">The sequence shown here is derived from an EMBL/GenBank/DDBJ whole genome shotgun (WGS) entry which is preliminary data.</text>
</comment>
<dbReference type="EMBL" id="AKGD01000002">
    <property type="protein sequence ID" value="EIT69654.1"/>
    <property type="molecule type" value="Genomic_DNA"/>
</dbReference>
<dbReference type="AlphaFoldDB" id="I7ZCP4"/>
<keyword evidence="2" id="KW-1185">Reference proteome</keyword>
<sequence length="120" mass="13167">MAAPAQRTLFEAATTRARIVRHLDIVCLIIDAGGAMIIPMQDFVQAQKWASSRIASGNLLNDRGRFLERMQSLVSRPGSLAPTRGNPKQLEAIVRSMRAAGYDIGEWSLPAEIRNPPVGR</sequence>
<organism evidence="1 2">
    <name type="scientific">Hydrocarboniphaga effusa AP103</name>
    <dbReference type="NCBI Taxonomy" id="1172194"/>
    <lineage>
        <taxon>Bacteria</taxon>
        <taxon>Pseudomonadati</taxon>
        <taxon>Pseudomonadota</taxon>
        <taxon>Gammaproteobacteria</taxon>
        <taxon>Nevskiales</taxon>
        <taxon>Nevskiaceae</taxon>
        <taxon>Hydrocarboniphaga</taxon>
    </lineage>
</organism>
<dbReference type="RefSeq" id="WP_007186175.1">
    <property type="nucleotide sequence ID" value="NZ_AKGD01000002.1"/>
</dbReference>
<proteinExistence type="predicted"/>
<reference evidence="1 2" key="1">
    <citation type="journal article" date="2012" name="J. Bacteriol.">
        <title>Genome Sequence of n-Alkane-Degrading Hydrocarboniphaga effusa Strain AP103T (ATCC BAA-332T).</title>
        <authorList>
            <person name="Chang H.K."/>
            <person name="Zylstra G.J."/>
            <person name="Chae J.C."/>
        </authorList>
    </citation>
    <scope>NUCLEOTIDE SEQUENCE [LARGE SCALE GENOMIC DNA]</scope>
    <source>
        <strain evidence="1 2">AP103</strain>
    </source>
</reference>
<dbReference type="OrthoDB" id="7064535at2"/>
<name>I7ZCP4_9GAMM</name>
<evidence type="ECO:0000313" key="1">
    <source>
        <dbReference type="EMBL" id="EIT69654.1"/>
    </source>
</evidence>
<protein>
    <submittedName>
        <fullName evidence="1">Uncharacterized protein</fullName>
    </submittedName>
</protein>
<dbReference type="Proteomes" id="UP000003704">
    <property type="component" value="Unassembled WGS sequence"/>
</dbReference>
<dbReference type="STRING" id="1172194.WQQ_32360"/>
<accession>I7ZCP4</accession>
<gene>
    <name evidence="1" type="ORF">WQQ_32360</name>
</gene>